<accession>Q167B6</accession>
<dbReference type="KEGG" id="rde:RD1_2351"/>
<protein>
    <submittedName>
        <fullName evidence="1">Uncharacterized protein</fullName>
    </submittedName>
</protein>
<organism evidence="1 2">
    <name type="scientific">Roseobacter denitrificans (strain ATCC 33942 / OCh 114)</name>
    <name type="common">Erythrobacter sp. (strain OCh 114)</name>
    <name type="synonym">Roseobacter denitrificans</name>
    <dbReference type="NCBI Taxonomy" id="375451"/>
    <lineage>
        <taxon>Bacteria</taxon>
        <taxon>Pseudomonadati</taxon>
        <taxon>Pseudomonadota</taxon>
        <taxon>Alphaproteobacteria</taxon>
        <taxon>Rhodobacterales</taxon>
        <taxon>Roseobacteraceae</taxon>
        <taxon>Roseobacter</taxon>
    </lineage>
</organism>
<name>Q167B6_ROSDO</name>
<dbReference type="STRING" id="375451.RD1_2351"/>
<evidence type="ECO:0000313" key="1">
    <source>
        <dbReference type="EMBL" id="ABG31927.1"/>
    </source>
</evidence>
<reference evidence="1 2" key="1">
    <citation type="journal article" date="2007" name="J. Bacteriol.">
        <title>The complete genome sequence of Roseobacter denitrificans reveals a mixotrophic rather than photosynthetic metabolism.</title>
        <authorList>
            <person name="Swingley W.D."/>
            <person name="Sadekar S."/>
            <person name="Mastrian S.D."/>
            <person name="Matthies H.J."/>
            <person name="Hao J."/>
            <person name="Ramos H."/>
            <person name="Acharya C.R."/>
            <person name="Conrad A.L."/>
            <person name="Taylor H.L."/>
            <person name="Dejesa L.C."/>
            <person name="Shah M.K."/>
            <person name="O'huallachain M.E."/>
            <person name="Lince M.T."/>
            <person name="Blankenship R.E."/>
            <person name="Beatty J.T."/>
            <person name="Touchman J.W."/>
        </authorList>
    </citation>
    <scope>NUCLEOTIDE SEQUENCE [LARGE SCALE GENOMIC DNA]</scope>
    <source>
        <strain evidence="2">ATCC 33942 / OCh 114</strain>
    </source>
</reference>
<evidence type="ECO:0000313" key="2">
    <source>
        <dbReference type="Proteomes" id="UP000007029"/>
    </source>
</evidence>
<dbReference type="EMBL" id="CP000362">
    <property type="protein sequence ID" value="ABG31927.1"/>
    <property type="molecule type" value="Genomic_DNA"/>
</dbReference>
<dbReference type="Proteomes" id="UP000007029">
    <property type="component" value="Chromosome"/>
</dbReference>
<dbReference type="AlphaFoldDB" id="Q167B6"/>
<proteinExistence type="predicted"/>
<sequence length="49" mass="5261">MEAALRRAGLHYTFALFENGVDVARGRQPRHGLALRDHETAALGVACAA</sequence>
<gene>
    <name evidence="1" type="ordered locus">RD1_2351</name>
</gene>
<dbReference type="HOGENOM" id="CLU_3140203_0_0_5"/>
<keyword evidence="2" id="KW-1185">Reference proteome</keyword>